<dbReference type="EMBL" id="JTDF01022159">
    <property type="protein sequence ID" value="KAF8560891.1"/>
    <property type="molecule type" value="Genomic_DNA"/>
</dbReference>
<protein>
    <submittedName>
        <fullName evidence="1">Uncharacterized protein</fullName>
    </submittedName>
</protein>
<comment type="caution">
    <text evidence="1">The sequence shown here is derived from an EMBL/GenBank/DDBJ whole genome shotgun (WGS) entry which is preliminary data.</text>
</comment>
<dbReference type="Proteomes" id="UP000699462">
    <property type="component" value="Unassembled WGS sequence"/>
</dbReference>
<proteinExistence type="predicted"/>
<organism evidence="1 2">
    <name type="scientific">Paragonimus westermani</name>
    <dbReference type="NCBI Taxonomy" id="34504"/>
    <lineage>
        <taxon>Eukaryota</taxon>
        <taxon>Metazoa</taxon>
        <taxon>Spiralia</taxon>
        <taxon>Lophotrochozoa</taxon>
        <taxon>Platyhelminthes</taxon>
        <taxon>Trematoda</taxon>
        <taxon>Digenea</taxon>
        <taxon>Plagiorchiida</taxon>
        <taxon>Troglotremata</taxon>
        <taxon>Troglotrematidae</taxon>
        <taxon>Paragonimus</taxon>
    </lineage>
</organism>
<reference evidence="1 2" key="1">
    <citation type="submission" date="2019-07" db="EMBL/GenBank/DDBJ databases">
        <title>Annotation for the trematode Paragonimus westermani.</title>
        <authorList>
            <person name="Choi Y.-J."/>
        </authorList>
    </citation>
    <scope>NUCLEOTIDE SEQUENCE [LARGE SCALE GENOMIC DNA]</scope>
    <source>
        <strain evidence="1">180907_Pwestermani</strain>
    </source>
</reference>
<name>A0A8T0D2S4_9TREM</name>
<evidence type="ECO:0000313" key="1">
    <source>
        <dbReference type="EMBL" id="KAF8560891.1"/>
    </source>
</evidence>
<keyword evidence="2" id="KW-1185">Reference proteome</keyword>
<gene>
    <name evidence="1" type="ORF">P879_03010</name>
</gene>
<evidence type="ECO:0000313" key="2">
    <source>
        <dbReference type="Proteomes" id="UP000699462"/>
    </source>
</evidence>
<sequence length="107" mass="12067">MASPAIVVHHPGPNDSGVQEPEQLLTLQTRHKLVHDNFRNWVFPDKFIPSYTPNSLSAPIQPLEIFAGISATSECESTCSFSNLRGFYFYISKVDNTSKLQHHLRDP</sequence>
<accession>A0A8T0D2S4</accession>
<dbReference type="AlphaFoldDB" id="A0A8T0D2S4"/>